<dbReference type="InterPro" id="IPR050491">
    <property type="entry name" value="AmpC-like"/>
</dbReference>
<dbReference type="InterPro" id="IPR012338">
    <property type="entry name" value="Beta-lactam/transpept-like"/>
</dbReference>
<sequence length="460" mass="50841">MASSASAQSIQQRKVDSVFEQVKKYFNQKNSDAIYNMAGADFQKELNIDAFAQVTQKQLFSLGKIRESSLVSFVNNNVATYKLKLDSITLQLLMSLDKHDKLELFLFQEYQEPIGNKTALVQTSNPLRTAMDKQVDSVARIYIQKSTTVGLSIGIIKDGKTTIYQYGETIRGYKKLPNEDNFFEIGSITKTFTATLLAYYVNQGKIKLTDPITKFLPDSVVANPALKGITLVQLSNHTSGLPRLPDNLIEHATDALNPYKDYTAPFMYAYLKNCKLNSKPGEQYLYSNLGVGLLGSILETISSLPFNQMVHDIITQPLNMQSTSQFLNPLLLPRFLAEYNAGGQATPAWDFDVLAPCGALRSTLSDLLIYTKANMHPGNEELSKAMILTHKITFNKDVKIGLAWHIITVNGVDYIFHNGGTNGSSSFLAFNADKNIGIVVLSNAAESTDAVGSGILKEIQ</sequence>
<accession>A0A562UAE6</accession>
<reference evidence="2 3" key="1">
    <citation type="submission" date="2019-07" db="EMBL/GenBank/DDBJ databases">
        <title>Genomic Encyclopedia of Archaeal and Bacterial Type Strains, Phase II (KMG-II): from individual species to whole genera.</title>
        <authorList>
            <person name="Goeker M."/>
        </authorList>
    </citation>
    <scope>NUCLEOTIDE SEQUENCE [LARGE SCALE GENOMIC DNA]</scope>
    <source>
        <strain evidence="2 3">ATCC BAA-1854</strain>
    </source>
</reference>
<dbReference type="InterPro" id="IPR001466">
    <property type="entry name" value="Beta-lactam-related"/>
</dbReference>
<comment type="caution">
    <text evidence="2">The sequence shown here is derived from an EMBL/GenBank/DDBJ whole genome shotgun (WGS) entry which is preliminary data.</text>
</comment>
<organism evidence="2 3">
    <name type="scientific">Mucilaginibacter frigoritolerans</name>
    <dbReference type="NCBI Taxonomy" id="652788"/>
    <lineage>
        <taxon>Bacteria</taxon>
        <taxon>Pseudomonadati</taxon>
        <taxon>Bacteroidota</taxon>
        <taxon>Sphingobacteriia</taxon>
        <taxon>Sphingobacteriales</taxon>
        <taxon>Sphingobacteriaceae</taxon>
        <taxon>Mucilaginibacter</taxon>
    </lineage>
</organism>
<evidence type="ECO:0000259" key="1">
    <source>
        <dbReference type="Pfam" id="PF00144"/>
    </source>
</evidence>
<protein>
    <submittedName>
        <fullName evidence="2">CubicO group peptidase (Beta-lactamase class C family)</fullName>
    </submittedName>
</protein>
<dbReference type="PANTHER" id="PTHR46825:SF8">
    <property type="entry name" value="BETA-LACTAMASE-RELATED"/>
    <property type="match status" value="1"/>
</dbReference>
<gene>
    <name evidence="2" type="ORF">JN11_01217</name>
</gene>
<evidence type="ECO:0000313" key="3">
    <source>
        <dbReference type="Proteomes" id="UP000317010"/>
    </source>
</evidence>
<dbReference type="EMBL" id="VLLI01000003">
    <property type="protein sequence ID" value="TWJ02245.1"/>
    <property type="molecule type" value="Genomic_DNA"/>
</dbReference>
<dbReference type="AlphaFoldDB" id="A0A562UAE6"/>
<keyword evidence="3" id="KW-1185">Reference proteome</keyword>
<dbReference type="Gene3D" id="3.40.710.10">
    <property type="entry name" value="DD-peptidase/beta-lactamase superfamily"/>
    <property type="match status" value="1"/>
</dbReference>
<name>A0A562UAE6_9SPHI</name>
<dbReference type="Pfam" id="PF00144">
    <property type="entry name" value="Beta-lactamase"/>
    <property type="match status" value="1"/>
</dbReference>
<dbReference type="PANTHER" id="PTHR46825">
    <property type="entry name" value="D-ALANYL-D-ALANINE-CARBOXYPEPTIDASE/ENDOPEPTIDASE AMPH"/>
    <property type="match status" value="1"/>
</dbReference>
<proteinExistence type="predicted"/>
<feature type="domain" description="Beta-lactamase-related" evidence="1">
    <location>
        <begin position="144"/>
        <end position="448"/>
    </location>
</feature>
<evidence type="ECO:0000313" key="2">
    <source>
        <dbReference type="EMBL" id="TWJ02245.1"/>
    </source>
</evidence>
<dbReference type="SUPFAM" id="SSF56601">
    <property type="entry name" value="beta-lactamase/transpeptidase-like"/>
    <property type="match status" value="1"/>
</dbReference>
<dbReference type="Proteomes" id="UP000317010">
    <property type="component" value="Unassembled WGS sequence"/>
</dbReference>